<dbReference type="AlphaFoldDB" id="S5SSZ7"/>
<reference evidence="1 2" key="1">
    <citation type="submission" date="2012-11" db="EMBL/GenBank/DDBJ databases">
        <title>The complete genome sequence of Corynebacterium maris Coryn-1 (=DSM 45190).</title>
        <authorList>
            <person name="Schaffert L."/>
            <person name="Albersmeier A."/>
            <person name="Kalinowski J."/>
            <person name="Ruckert C."/>
        </authorList>
    </citation>
    <scope>NUCLEOTIDE SEQUENCE [LARGE SCALE GENOMIC DNA]</scope>
    <source>
        <strain evidence="2">Coryn-1</strain>
    </source>
</reference>
<proteinExistence type="predicted"/>
<dbReference type="EMBL" id="CP003924">
    <property type="protein sequence ID" value="AGS34172.1"/>
    <property type="molecule type" value="Genomic_DNA"/>
</dbReference>
<accession>S5SSZ7</accession>
<dbReference type="STRING" id="1224163.B841_03445"/>
<keyword evidence="2" id="KW-1185">Reference proteome</keyword>
<name>S5SSZ7_9CORY</name>
<dbReference type="PATRIC" id="fig|1224163.3.peg.692"/>
<dbReference type="GO" id="GO:0097367">
    <property type="term" value="F:carbohydrate derivative binding"/>
    <property type="evidence" value="ECO:0007669"/>
    <property type="project" value="InterPro"/>
</dbReference>
<dbReference type="HOGENOM" id="CLU_828234_0_0_11"/>
<dbReference type="eggNOG" id="COG1737">
    <property type="taxonomic scope" value="Bacteria"/>
</dbReference>
<sequence>MNDYYDGSRYDPETVRFFDVAHEGAQVRAVSGVVDRLAELRGRQPRSIVVVATDHIALASARFAAATRAPLRMPLVVCDRMPGYIGPLDVVLAVGDRADDPITAQALITAANRGATTIFVGPPSGPILEDLPDDCLVVPALPTAAGASPARSITAVCTLLDALEEDPRLIAERLTKLAEDIDDEAAQLSPERGEVVNLGRQLHAWADGARVVHTGVDRGWTAVAELVSALWSSRGLASGWTTPEELPVALRDVPAQSDIFHDPFLDGPFAVLPLKVIVWGAETTDLANATAVAAPASGLGRLGQVHRLITRGFAVTTYNGSEDDAL</sequence>
<dbReference type="InterPro" id="IPR046348">
    <property type="entry name" value="SIS_dom_sf"/>
</dbReference>
<dbReference type="RefSeq" id="WP_020934105.1">
    <property type="nucleotide sequence ID" value="NC_021915.1"/>
</dbReference>
<evidence type="ECO:0000313" key="1">
    <source>
        <dbReference type="EMBL" id="AGS34172.1"/>
    </source>
</evidence>
<evidence type="ECO:0000313" key="2">
    <source>
        <dbReference type="Proteomes" id="UP000015388"/>
    </source>
</evidence>
<organism evidence="1 2">
    <name type="scientific">Corynebacterium maris DSM 45190</name>
    <dbReference type="NCBI Taxonomy" id="1224163"/>
    <lineage>
        <taxon>Bacteria</taxon>
        <taxon>Bacillati</taxon>
        <taxon>Actinomycetota</taxon>
        <taxon>Actinomycetes</taxon>
        <taxon>Mycobacteriales</taxon>
        <taxon>Corynebacteriaceae</taxon>
        <taxon>Corynebacterium</taxon>
    </lineage>
</organism>
<protein>
    <submittedName>
        <fullName evidence="1">Uncharacterized protein</fullName>
    </submittedName>
</protein>
<dbReference type="SUPFAM" id="SSF53697">
    <property type="entry name" value="SIS domain"/>
    <property type="match status" value="1"/>
</dbReference>
<dbReference type="KEGG" id="cmd:B841_03445"/>
<dbReference type="GO" id="GO:1901135">
    <property type="term" value="P:carbohydrate derivative metabolic process"/>
    <property type="evidence" value="ECO:0007669"/>
    <property type="project" value="InterPro"/>
</dbReference>
<gene>
    <name evidence="1" type="ORF">B841_03445</name>
</gene>
<dbReference type="Proteomes" id="UP000015388">
    <property type="component" value="Chromosome"/>
</dbReference>
<dbReference type="OrthoDB" id="4427542at2"/>